<dbReference type="GO" id="GO:0016757">
    <property type="term" value="F:glycosyltransferase activity"/>
    <property type="evidence" value="ECO:0007669"/>
    <property type="project" value="TreeGrafter"/>
</dbReference>
<dbReference type="InterPro" id="IPR017521">
    <property type="entry name" value="Sugar_tfrase_PEP-CTERM_Stp1"/>
</dbReference>
<dbReference type="Proteomes" id="UP000283255">
    <property type="component" value="Unassembled WGS sequence"/>
</dbReference>
<dbReference type="SUPFAM" id="SSF53756">
    <property type="entry name" value="UDP-Glycosyltransferase/glycogen phosphorylase"/>
    <property type="match status" value="1"/>
</dbReference>
<dbReference type="Pfam" id="PF13692">
    <property type="entry name" value="Glyco_trans_1_4"/>
    <property type="match status" value="1"/>
</dbReference>
<protein>
    <submittedName>
        <fullName evidence="2">TIGR03087 family PEP-CTERM/XrtA system glycosyltransferase</fullName>
    </submittedName>
</protein>
<dbReference type="CDD" id="cd03801">
    <property type="entry name" value="GT4_PimA-like"/>
    <property type="match status" value="1"/>
</dbReference>
<name>A0A418YH81_9GAMM</name>
<evidence type="ECO:0000313" key="2">
    <source>
        <dbReference type="EMBL" id="RJG49462.1"/>
    </source>
</evidence>
<sequence length="397" mass="45358">MEKVLFLCHRIPFPPNKGDKIRSYHWLQYLKQHYQVFLGAFVDDKQDWQHQEQVSLGTQDCQLMARHPWLHKAKSLTALLGDQPLSLAYYQSDKMQAWVDAILAEHPDIKVLTFSSSMAQYVPDHAKFAVMDFVDIDSDKWLQYAEKKQGFMAWLYQREFRTLQRYEQQVAQRFDLSLFVSAAEADEFQRKQSKHIHSSIDWVQNGVDIHYFNPDDPSLESPYPAAKPCIVFTGAMDYWANVEGVTWFTEQVWPSLLAARPDCLFYIVGSNPGAEVLRLQQLTNVVVTGRVPDIRPYLKFAQCVVAPLRISRGIQNKVLEALAMNQIVVGSPDAFVGIGQSQSTLVAEDAGRFSEHCLAQLSQPLQQGRQPRAWVEERFSWQSSFDRLGALIAQAGG</sequence>
<dbReference type="Gene3D" id="3.40.50.2000">
    <property type="entry name" value="Glycogen Phosphorylase B"/>
    <property type="match status" value="2"/>
</dbReference>
<comment type="caution">
    <text evidence="2">The sequence shown here is derived from an EMBL/GenBank/DDBJ whole genome shotgun (WGS) entry which is preliminary data.</text>
</comment>
<proteinExistence type="predicted"/>
<accession>A0A418YH81</accession>
<reference evidence="2 3" key="1">
    <citation type="submission" date="2018-09" db="EMBL/GenBank/DDBJ databases">
        <authorList>
            <person name="Wang F."/>
        </authorList>
    </citation>
    <scope>NUCLEOTIDE SEQUENCE [LARGE SCALE GENOMIC DNA]</scope>
    <source>
        <strain evidence="2 3">PLHSC7-2</strain>
    </source>
</reference>
<keyword evidence="3" id="KW-1185">Reference proteome</keyword>
<organism evidence="2 3">
    <name type="scientific">Motilimonas pumila</name>
    <dbReference type="NCBI Taxonomy" id="2303987"/>
    <lineage>
        <taxon>Bacteria</taxon>
        <taxon>Pseudomonadati</taxon>
        <taxon>Pseudomonadota</taxon>
        <taxon>Gammaproteobacteria</taxon>
        <taxon>Alteromonadales</taxon>
        <taxon>Alteromonadales genera incertae sedis</taxon>
        <taxon>Motilimonas</taxon>
    </lineage>
</organism>
<dbReference type="NCBIfam" id="TIGR03087">
    <property type="entry name" value="stp1"/>
    <property type="match status" value="1"/>
</dbReference>
<dbReference type="PANTHER" id="PTHR46401">
    <property type="entry name" value="GLYCOSYLTRANSFERASE WBBK-RELATED"/>
    <property type="match status" value="1"/>
</dbReference>
<dbReference type="AlphaFoldDB" id="A0A418YH81"/>
<gene>
    <name evidence="2" type="ORF">D1Z90_05760</name>
</gene>
<evidence type="ECO:0000313" key="3">
    <source>
        <dbReference type="Proteomes" id="UP000283255"/>
    </source>
</evidence>
<dbReference type="OrthoDB" id="9807209at2"/>
<evidence type="ECO:0000256" key="1">
    <source>
        <dbReference type="ARBA" id="ARBA00022679"/>
    </source>
</evidence>
<dbReference type="GO" id="GO:0009103">
    <property type="term" value="P:lipopolysaccharide biosynthetic process"/>
    <property type="evidence" value="ECO:0007669"/>
    <property type="project" value="TreeGrafter"/>
</dbReference>
<reference evidence="2 3" key="2">
    <citation type="submission" date="2019-01" db="EMBL/GenBank/DDBJ databases">
        <title>Motilimonas pumilus sp. nov., isolated from the gut of sea cucumber (Apostichopus japonicus).</title>
        <authorList>
            <person name="Wang F.-Q."/>
            <person name="Ren L.-H."/>
            <person name="Lin Y.-W."/>
            <person name="Sun G.-H."/>
            <person name="Du Z.-J."/>
            <person name="Zhao J.-X."/>
            <person name="Liu X.-J."/>
            <person name="Liu L.-J."/>
        </authorList>
    </citation>
    <scope>NUCLEOTIDE SEQUENCE [LARGE SCALE GENOMIC DNA]</scope>
    <source>
        <strain evidence="2 3">PLHSC7-2</strain>
    </source>
</reference>
<dbReference type="EMBL" id="QZCH01000004">
    <property type="protein sequence ID" value="RJG49462.1"/>
    <property type="molecule type" value="Genomic_DNA"/>
</dbReference>
<dbReference type="PANTHER" id="PTHR46401:SF2">
    <property type="entry name" value="GLYCOSYLTRANSFERASE WBBK-RELATED"/>
    <property type="match status" value="1"/>
</dbReference>
<dbReference type="RefSeq" id="WP_119909797.1">
    <property type="nucleotide sequence ID" value="NZ_QZCH01000004.1"/>
</dbReference>
<keyword evidence="1 2" id="KW-0808">Transferase</keyword>